<dbReference type="SUPFAM" id="SSF51556">
    <property type="entry name" value="Metallo-dependent hydrolases"/>
    <property type="match status" value="1"/>
</dbReference>
<comment type="cofactor">
    <cofactor evidence="1">
        <name>Zn(2+)</name>
        <dbReference type="ChEBI" id="CHEBI:29105"/>
    </cofactor>
</comment>
<gene>
    <name evidence="6" type="ORF">AQPW35_08450</name>
</gene>
<proteinExistence type="predicted"/>
<dbReference type="InterPro" id="IPR051607">
    <property type="entry name" value="Metallo-dep_hydrolases"/>
</dbReference>
<name>A0A480AJD4_9BURK</name>
<evidence type="ECO:0000313" key="7">
    <source>
        <dbReference type="Proteomes" id="UP000301751"/>
    </source>
</evidence>
<dbReference type="InterPro" id="IPR010252">
    <property type="entry name" value="HutF"/>
</dbReference>
<dbReference type="NCBIfam" id="NF006681">
    <property type="entry name" value="PRK09229.1-2"/>
    <property type="match status" value="1"/>
</dbReference>
<evidence type="ECO:0000313" key="6">
    <source>
        <dbReference type="EMBL" id="GCL61764.1"/>
    </source>
</evidence>
<keyword evidence="3" id="KW-0378">Hydrolase</keyword>
<dbReference type="GO" id="GO:0019239">
    <property type="term" value="F:deaminase activity"/>
    <property type="evidence" value="ECO:0007669"/>
    <property type="project" value="TreeGrafter"/>
</dbReference>
<protein>
    <submittedName>
        <fullName evidence="6">Formimidoylglutamate deiminase</fullName>
    </submittedName>
</protein>
<evidence type="ECO:0000256" key="3">
    <source>
        <dbReference type="ARBA" id="ARBA00022801"/>
    </source>
</evidence>
<dbReference type="PANTHER" id="PTHR11271:SF48">
    <property type="entry name" value="AMIDOHYDROLASE-RELATED DOMAIN-CONTAINING PROTEIN"/>
    <property type="match status" value="1"/>
</dbReference>
<keyword evidence="2" id="KW-0479">Metal-binding</keyword>
<keyword evidence="4" id="KW-0862">Zinc</keyword>
<dbReference type="InterPro" id="IPR011059">
    <property type="entry name" value="Metal-dep_hydrolase_composite"/>
</dbReference>
<dbReference type="SUPFAM" id="SSF51338">
    <property type="entry name" value="Composite domain of metallo-dependent hydrolases"/>
    <property type="match status" value="1"/>
</dbReference>
<dbReference type="Proteomes" id="UP000301751">
    <property type="component" value="Unassembled WGS sequence"/>
</dbReference>
<dbReference type="AlphaFoldDB" id="A0A480AJD4"/>
<evidence type="ECO:0000256" key="1">
    <source>
        <dbReference type="ARBA" id="ARBA00001947"/>
    </source>
</evidence>
<dbReference type="OrthoDB" id="9796020at2"/>
<dbReference type="PANTHER" id="PTHR11271">
    <property type="entry name" value="GUANINE DEAMINASE"/>
    <property type="match status" value="1"/>
</dbReference>
<comment type="caution">
    <text evidence="6">The sequence shown here is derived from an EMBL/GenBank/DDBJ whole genome shotgun (WGS) entry which is preliminary data.</text>
</comment>
<organism evidence="6 7">
    <name type="scientific">Pseudaquabacterium pictum</name>
    <dbReference type="NCBI Taxonomy" id="2315236"/>
    <lineage>
        <taxon>Bacteria</taxon>
        <taxon>Pseudomonadati</taxon>
        <taxon>Pseudomonadota</taxon>
        <taxon>Betaproteobacteria</taxon>
        <taxon>Burkholderiales</taxon>
        <taxon>Sphaerotilaceae</taxon>
        <taxon>Pseudaquabacterium</taxon>
    </lineage>
</organism>
<dbReference type="Gene3D" id="2.30.40.10">
    <property type="entry name" value="Urease, subunit C, domain 1"/>
    <property type="match status" value="1"/>
</dbReference>
<dbReference type="EMBL" id="BJCL01000002">
    <property type="protein sequence ID" value="GCL61764.1"/>
    <property type="molecule type" value="Genomic_DNA"/>
</dbReference>
<evidence type="ECO:0000256" key="4">
    <source>
        <dbReference type="ARBA" id="ARBA00022833"/>
    </source>
</evidence>
<dbReference type="InterPro" id="IPR032466">
    <property type="entry name" value="Metal_Hydrolase"/>
</dbReference>
<dbReference type="Pfam" id="PF01979">
    <property type="entry name" value="Amidohydro_1"/>
    <property type="match status" value="1"/>
</dbReference>
<dbReference type="InterPro" id="IPR006680">
    <property type="entry name" value="Amidohydro-rel"/>
</dbReference>
<sequence length="462" mass="49240">MSTAQALWAPRAWIGGGWQARVLLEIDGQGHFSQVHAGMPAPQGATVLSGPVLPGLVNAHSHAFQRAFAGLAERRNGQDDDFWSWRDRMYAVALQVSPAALRAVAGQLYAELLQGGYTQVCEFHYLQHQPDGQPYPDRLTMCQALMQAAADTGIGLTLLPVLYERAGFQQPALRPDQRRFATTATDVLALRQGVLDAGQPLVSAGVAIHSLRAAQPAAIRQLQQALADVATPIHIHIAEQTAEVDDCLAATGQRPIDWLASHLPLDARWHLVHATHATPAEIDAVGRAGAGVVICPSTEANLGDGLVDLPRWLDSGALLSLGSDSHVSRQWPAELRLLEYGQRLALRQRNLGAAPQLGLDATAARLFDRHLAGGAAAAGFDCWGLAAGARADLLVLDGQADGLAGVPPSHALDALVFATDAPAFREVWVAGQRRVADGRHRQQAALRAAHAEAMARLWAAPD</sequence>
<dbReference type="Gene3D" id="3.20.20.140">
    <property type="entry name" value="Metal-dependent hydrolases"/>
    <property type="match status" value="1"/>
</dbReference>
<dbReference type="NCBIfam" id="NF006684">
    <property type="entry name" value="PRK09229.1-5"/>
    <property type="match status" value="1"/>
</dbReference>
<keyword evidence="7" id="KW-1185">Reference proteome</keyword>
<reference evidence="7" key="1">
    <citation type="submission" date="2019-03" db="EMBL/GenBank/DDBJ databases">
        <title>Aquabacterium pictum sp.nov., the first bacteriochlorophyll a-containing freshwater bacterium in the genus Aquabacterium of the class Betaproteobacteria.</title>
        <authorList>
            <person name="Hirose S."/>
            <person name="Tank M."/>
            <person name="Hara E."/>
            <person name="Tamaki H."/>
            <person name="Takaichi S."/>
            <person name="Haruta S."/>
            <person name="Hanada S."/>
        </authorList>
    </citation>
    <scope>NUCLEOTIDE SEQUENCE [LARGE SCALE GENOMIC DNA]</scope>
    <source>
        <strain evidence="7">W35</strain>
    </source>
</reference>
<feature type="domain" description="Amidohydrolase-related" evidence="5">
    <location>
        <begin position="52"/>
        <end position="432"/>
    </location>
</feature>
<dbReference type="NCBIfam" id="TIGR02022">
    <property type="entry name" value="hutF"/>
    <property type="match status" value="1"/>
</dbReference>
<evidence type="ECO:0000256" key="2">
    <source>
        <dbReference type="ARBA" id="ARBA00022723"/>
    </source>
</evidence>
<dbReference type="GO" id="GO:0046872">
    <property type="term" value="F:metal ion binding"/>
    <property type="evidence" value="ECO:0007669"/>
    <property type="project" value="UniProtKB-KW"/>
</dbReference>
<accession>A0A480AJD4</accession>
<dbReference type="GO" id="GO:0005829">
    <property type="term" value="C:cytosol"/>
    <property type="evidence" value="ECO:0007669"/>
    <property type="project" value="TreeGrafter"/>
</dbReference>
<evidence type="ECO:0000259" key="5">
    <source>
        <dbReference type="Pfam" id="PF01979"/>
    </source>
</evidence>
<dbReference type="RefSeq" id="WP_137731538.1">
    <property type="nucleotide sequence ID" value="NZ_BJCL01000002.1"/>
</dbReference>